<evidence type="ECO:0000313" key="4">
    <source>
        <dbReference type="Proteomes" id="UP000242869"/>
    </source>
</evidence>
<sequence length="130" mass="13963">MSTRLAFASSDGNRVDDHFGSAHRFHVYALNPEGAQRNAIIQCDVGEGHDSGRLARRIAALQGCRAVLCTEIGQSALRLLREAGIDVVRVTEGAAISDLLADWAAGRIGLAPASTDAARFERFLEEGWAE</sequence>
<evidence type="ECO:0000313" key="3">
    <source>
        <dbReference type="EMBL" id="SFN43579.1"/>
    </source>
</evidence>
<evidence type="ECO:0000256" key="1">
    <source>
        <dbReference type="ARBA" id="ARBA00023231"/>
    </source>
</evidence>
<dbReference type="CDD" id="cd00562">
    <property type="entry name" value="NifX_NifB"/>
    <property type="match status" value="1"/>
</dbReference>
<keyword evidence="1" id="KW-0535">Nitrogen fixation</keyword>
<dbReference type="Pfam" id="PF02579">
    <property type="entry name" value="Nitro_FeMo-Co"/>
    <property type="match status" value="1"/>
</dbReference>
<dbReference type="PANTHER" id="PTHR33937">
    <property type="entry name" value="IRON-MOLYBDENUM PROTEIN-RELATED-RELATED"/>
    <property type="match status" value="1"/>
</dbReference>
<name>A0A1I4Z0U2_9NEIS</name>
<dbReference type="InterPro" id="IPR003731">
    <property type="entry name" value="Di-Nase_FeMo-co_biosynth"/>
</dbReference>
<dbReference type="AlphaFoldDB" id="A0A1I4Z0U2"/>
<accession>A0A1I4Z0U2</accession>
<dbReference type="STRING" id="83765.SAMN05660284_01475"/>
<proteinExistence type="predicted"/>
<keyword evidence="4" id="KW-1185">Reference proteome</keyword>
<gene>
    <name evidence="3" type="ORF">SAMN05660284_01475</name>
</gene>
<feature type="domain" description="Dinitrogenase iron-molybdenum cofactor biosynthesis" evidence="2">
    <location>
        <begin position="11"/>
        <end position="104"/>
    </location>
</feature>
<dbReference type="Gene3D" id="3.30.420.130">
    <property type="entry name" value="Dinitrogenase iron-molybdenum cofactor biosynthesis domain"/>
    <property type="match status" value="1"/>
</dbReference>
<dbReference type="SUPFAM" id="SSF53146">
    <property type="entry name" value="Nitrogenase accessory factor-like"/>
    <property type="match status" value="1"/>
</dbReference>
<dbReference type="Proteomes" id="UP000242869">
    <property type="component" value="Unassembled WGS sequence"/>
</dbReference>
<dbReference type="InterPro" id="IPR036105">
    <property type="entry name" value="DiNase_FeMo-co_biosyn_sf"/>
</dbReference>
<dbReference type="InterPro" id="IPR051840">
    <property type="entry name" value="NifX/NifY_domain"/>
</dbReference>
<dbReference type="EMBL" id="FOVE01000009">
    <property type="protein sequence ID" value="SFN43579.1"/>
    <property type="molecule type" value="Genomic_DNA"/>
</dbReference>
<organism evidence="3 4">
    <name type="scientific">Formivibrio citricus</name>
    <dbReference type="NCBI Taxonomy" id="83765"/>
    <lineage>
        <taxon>Bacteria</taxon>
        <taxon>Pseudomonadati</taxon>
        <taxon>Pseudomonadota</taxon>
        <taxon>Betaproteobacteria</taxon>
        <taxon>Neisseriales</taxon>
        <taxon>Chitinibacteraceae</taxon>
        <taxon>Formivibrio</taxon>
    </lineage>
</organism>
<reference evidence="4" key="1">
    <citation type="submission" date="2016-10" db="EMBL/GenBank/DDBJ databases">
        <authorList>
            <person name="Varghese N."/>
            <person name="Submissions S."/>
        </authorList>
    </citation>
    <scope>NUCLEOTIDE SEQUENCE [LARGE SCALE GENOMIC DNA]</scope>
    <source>
        <strain evidence="4">DSM 6150</strain>
    </source>
</reference>
<dbReference type="PANTHER" id="PTHR33937:SF1">
    <property type="entry name" value="IRON-MOLIBDENUM COFACTOR PROCESSING PROTEIN"/>
    <property type="match status" value="1"/>
</dbReference>
<protein>
    <submittedName>
        <fullName evidence="3">Nitrogen fixation protein NifX</fullName>
    </submittedName>
</protein>
<evidence type="ECO:0000259" key="2">
    <source>
        <dbReference type="Pfam" id="PF02579"/>
    </source>
</evidence>
<dbReference type="RefSeq" id="WP_177187819.1">
    <property type="nucleotide sequence ID" value="NZ_FOVE01000009.1"/>
</dbReference>